<dbReference type="PRINTS" id="PR01491">
    <property type="entry name" value="KVCHANNEL"/>
</dbReference>
<keyword evidence="3" id="KW-0633">Potassium transport</keyword>
<dbReference type="SUPFAM" id="SSF81324">
    <property type="entry name" value="Voltage-gated potassium channels"/>
    <property type="match status" value="1"/>
</dbReference>
<evidence type="ECO:0000259" key="15">
    <source>
        <dbReference type="SMART" id="SM00225"/>
    </source>
</evidence>
<evidence type="ECO:0000256" key="13">
    <source>
        <dbReference type="SAM" id="MobiDB-lite"/>
    </source>
</evidence>
<evidence type="ECO:0000256" key="8">
    <source>
        <dbReference type="ARBA" id="ARBA00022958"/>
    </source>
</evidence>
<evidence type="ECO:0000313" key="16">
    <source>
        <dbReference type="EMBL" id="KAG8198921.1"/>
    </source>
</evidence>
<keyword evidence="11 14" id="KW-0472">Membrane</keyword>
<feature type="transmembrane region" description="Helical" evidence="14">
    <location>
        <begin position="289"/>
        <end position="312"/>
    </location>
</feature>
<dbReference type="CDD" id="cd18413">
    <property type="entry name" value="BTB_POZ_Shab-like"/>
    <property type="match status" value="1"/>
</dbReference>
<feature type="region of interest" description="Disordered" evidence="13">
    <location>
        <begin position="76"/>
        <end position="120"/>
    </location>
</feature>
<organism evidence="16 17">
    <name type="scientific">Oedothorax gibbosus</name>
    <dbReference type="NCBI Taxonomy" id="931172"/>
    <lineage>
        <taxon>Eukaryota</taxon>
        <taxon>Metazoa</taxon>
        <taxon>Ecdysozoa</taxon>
        <taxon>Arthropoda</taxon>
        <taxon>Chelicerata</taxon>
        <taxon>Arachnida</taxon>
        <taxon>Araneae</taxon>
        <taxon>Araneomorphae</taxon>
        <taxon>Entelegynae</taxon>
        <taxon>Araneoidea</taxon>
        <taxon>Linyphiidae</taxon>
        <taxon>Erigoninae</taxon>
        <taxon>Oedothorax</taxon>
    </lineage>
</organism>
<dbReference type="PRINTS" id="PR01494">
    <property type="entry name" value="KV9CHANNEL"/>
</dbReference>
<dbReference type="FunFam" id="1.20.120.350:FF:000018">
    <property type="entry name" value="Potassium voltage-gated channel subfamily B member"/>
    <property type="match status" value="1"/>
</dbReference>
<dbReference type="AlphaFoldDB" id="A0AAV6VS73"/>
<feature type="transmembrane region" description="Helical" evidence="14">
    <location>
        <begin position="364"/>
        <end position="383"/>
    </location>
</feature>
<dbReference type="PRINTS" id="PR00169">
    <property type="entry name" value="KCHANNEL"/>
</dbReference>
<gene>
    <name evidence="16" type="ORF">JTE90_015130</name>
</gene>
<evidence type="ECO:0000256" key="3">
    <source>
        <dbReference type="ARBA" id="ARBA00022538"/>
    </source>
</evidence>
<dbReference type="PANTHER" id="PTHR11537">
    <property type="entry name" value="VOLTAGE-GATED POTASSIUM CHANNEL"/>
    <property type="match status" value="1"/>
</dbReference>
<feature type="transmembrane region" description="Helical" evidence="14">
    <location>
        <begin position="495"/>
        <end position="520"/>
    </location>
</feature>
<keyword evidence="5 14" id="KW-0812">Transmembrane</keyword>
<dbReference type="InterPro" id="IPR005821">
    <property type="entry name" value="Ion_trans_dom"/>
</dbReference>
<evidence type="ECO:0000256" key="11">
    <source>
        <dbReference type="ARBA" id="ARBA00023136"/>
    </source>
</evidence>
<dbReference type="GO" id="GO:0005251">
    <property type="term" value="F:delayed rectifier potassium channel activity"/>
    <property type="evidence" value="ECO:0007669"/>
    <property type="project" value="TreeGrafter"/>
</dbReference>
<dbReference type="InterPro" id="IPR028325">
    <property type="entry name" value="VG_K_chnl"/>
</dbReference>
<name>A0AAV6VS73_9ARAC</name>
<dbReference type="Pfam" id="PF00520">
    <property type="entry name" value="Ion_trans"/>
    <property type="match status" value="1"/>
</dbReference>
<dbReference type="SUPFAM" id="SSF54695">
    <property type="entry name" value="POZ domain"/>
    <property type="match status" value="1"/>
</dbReference>
<keyword evidence="2" id="KW-0813">Transport</keyword>
<evidence type="ECO:0000256" key="5">
    <source>
        <dbReference type="ARBA" id="ARBA00022692"/>
    </source>
</evidence>
<feature type="transmembrane region" description="Helical" evidence="14">
    <location>
        <begin position="434"/>
        <end position="455"/>
    </location>
</feature>
<keyword evidence="4" id="KW-0597">Phosphoprotein</keyword>
<evidence type="ECO:0000256" key="1">
    <source>
        <dbReference type="ARBA" id="ARBA00004141"/>
    </source>
</evidence>
<keyword evidence="7" id="KW-0851">Voltage-gated channel</keyword>
<feature type="domain" description="BTB" evidence="15">
    <location>
        <begin position="134"/>
        <end position="243"/>
    </location>
</feature>
<comment type="subcellular location">
    <subcellularLocation>
        <location evidence="1">Membrane</location>
        <topology evidence="1">Multi-pass membrane protein</topology>
    </subcellularLocation>
</comment>
<dbReference type="GO" id="GO:0051260">
    <property type="term" value="P:protein homooligomerization"/>
    <property type="evidence" value="ECO:0007669"/>
    <property type="project" value="InterPro"/>
</dbReference>
<dbReference type="Proteomes" id="UP000827092">
    <property type="component" value="Unassembled WGS sequence"/>
</dbReference>
<dbReference type="FunFam" id="1.10.287.70:FF:000034">
    <property type="entry name" value="Potassium voltage-gated channel subfamily B member"/>
    <property type="match status" value="1"/>
</dbReference>
<comment type="caution">
    <text evidence="16">The sequence shown here is derived from an EMBL/GenBank/DDBJ whole genome shotgun (WGS) entry which is preliminary data.</text>
</comment>
<keyword evidence="8" id="KW-0630">Potassium</keyword>
<feature type="transmembrane region" description="Helical" evidence="14">
    <location>
        <begin position="332"/>
        <end position="352"/>
    </location>
</feature>
<evidence type="ECO:0000256" key="9">
    <source>
        <dbReference type="ARBA" id="ARBA00022989"/>
    </source>
</evidence>
<dbReference type="Pfam" id="PF02214">
    <property type="entry name" value="BTB_2"/>
    <property type="match status" value="1"/>
</dbReference>
<keyword evidence="6" id="KW-0631">Potassium channel</keyword>
<dbReference type="InterPro" id="IPR003971">
    <property type="entry name" value="K_chnl_volt-dep_Kv5/Kv9"/>
</dbReference>
<keyword evidence="17" id="KW-1185">Reference proteome</keyword>
<evidence type="ECO:0000256" key="2">
    <source>
        <dbReference type="ARBA" id="ARBA00022448"/>
    </source>
</evidence>
<dbReference type="InterPro" id="IPR027359">
    <property type="entry name" value="Volt_channel_dom_sf"/>
</dbReference>
<protein>
    <recommendedName>
        <fullName evidence="15">BTB domain-containing protein</fullName>
    </recommendedName>
</protein>
<evidence type="ECO:0000256" key="14">
    <source>
        <dbReference type="SAM" id="Phobius"/>
    </source>
</evidence>
<evidence type="ECO:0000256" key="10">
    <source>
        <dbReference type="ARBA" id="ARBA00023065"/>
    </source>
</evidence>
<dbReference type="PANTHER" id="PTHR11537:SF254">
    <property type="entry name" value="POTASSIUM VOLTAGE-GATED CHANNEL PROTEIN SHAB"/>
    <property type="match status" value="1"/>
</dbReference>
<evidence type="ECO:0000256" key="7">
    <source>
        <dbReference type="ARBA" id="ARBA00022882"/>
    </source>
</evidence>
<dbReference type="GO" id="GO:0001508">
    <property type="term" value="P:action potential"/>
    <property type="evidence" value="ECO:0007669"/>
    <property type="project" value="TreeGrafter"/>
</dbReference>
<dbReference type="EMBL" id="JAFNEN010000034">
    <property type="protein sequence ID" value="KAG8198921.1"/>
    <property type="molecule type" value="Genomic_DNA"/>
</dbReference>
<evidence type="ECO:0000256" key="12">
    <source>
        <dbReference type="ARBA" id="ARBA00023303"/>
    </source>
</evidence>
<reference evidence="16 17" key="1">
    <citation type="journal article" date="2022" name="Nat. Ecol. Evol.">
        <title>A masculinizing supergene underlies an exaggerated male reproductive morph in a spider.</title>
        <authorList>
            <person name="Hendrickx F."/>
            <person name="De Corte Z."/>
            <person name="Sonet G."/>
            <person name="Van Belleghem S.M."/>
            <person name="Kostlbacher S."/>
            <person name="Vangestel C."/>
        </authorList>
    </citation>
    <scope>NUCLEOTIDE SEQUENCE [LARGE SCALE GENOMIC DNA]</scope>
    <source>
        <strain evidence="16">W744_W776</strain>
    </source>
</reference>
<keyword evidence="9 14" id="KW-1133">Transmembrane helix</keyword>
<dbReference type="InterPro" id="IPR000210">
    <property type="entry name" value="BTB/POZ_dom"/>
</dbReference>
<keyword evidence="10" id="KW-0406">Ion transport</keyword>
<accession>A0AAV6VS73</accession>
<dbReference type="FunFam" id="3.30.710.10:FF:000010">
    <property type="entry name" value="Potassium voltage-gated channel subfamily B member"/>
    <property type="match status" value="1"/>
</dbReference>
<dbReference type="InterPro" id="IPR003968">
    <property type="entry name" value="K_chnl_volt-dep_Kv"/>
</dbReference>
<dbReference type="InterPro" id="IPR011333">
    <property type="entry name" value="SKP1/BTB/POZ_sf"/>
</dbReference>
<proteinExistence type="predicted"/>
<sequence>MKENTLFNVKLYIPGCLILGSNSSVPLSSKRVFLAFVPRSPLRGFSSKSFKVAEGEQIDADPFHNASASGTMTRLEKMEPRPPDTGPSQIGPPFPYGTGPPLNQHQVLRRSQSRSMSSLPPEPFMIMKSRTLNKRVTLNVGGVKHEVLWTTLENLPHTRLGRLKECTTHESIMELCDDYSLVENEYFFDRHPRSFSAVLNFYRTGKLHLVEEMCVLAFSDDLEYWGVDELYLESCCQHKYHQKKEHVHEEMRKEAESLRTREEDEFGAHRCAQYQKFLWDLLEKPNSSLAARVVGVISVLFIVLSTIALSLNTLPSLQPLDSKGNPMDNPELSIVEAVCITWFTLEYLMRFLSAPNKWKFFKGALNVIDLLAILPYFISLFLVETETSTESFQDVRRIVQIFRIMRILRILKLARHSTGLQSLGFTLRNSYKELGLLMLFLAIGVMIFSSLAYFAEKDEKETLFRSIPETFWWASITMTTVGYGDMCPTTPLGKIVGTVCCVCGVLVIALPIPIIVNNFAEFYKNQMRREKAIKRREAMEKARRDGSIVTFNRPVNLRDAFANSMDLINVLVETQHNVDAGSLEEDSTHHTTTGTGCFRNHEHAYKGASSVGSRAVAQQQGEDNRTFQTGEVTPGAVNPSANNTLDMIPQTMEELQPLKPQEVENNKAPLTTACEDIALTVICKNAS</sequence>
<evidence type="ECO:0000313" key="17">
    <source>
        <dbReference type="Proteomes" id="UP000827092"/>
    </source>
</evidence>
<dbReference type="Gene3D" id="3.30.710.10">
    <property type="entry name" value="Potassium Channel Kv1.1, Chain A"/>
    <property type="match status" value="1"/>
</dbReference>
<evidence type="ECO:0000256" key="4">
    <source>
        <dbReference type="ARBA" id="ARBA00022553"/>
    </source>
</evidence>
<dbReference type="Gene3D" id="1.20.120.350">
    <property type="entry name" value="Voltage-gated potassium channels. Chain C"/>
    <property type="match status" value="1"/>
</dbReference>
<evidence type="ECO:0000256" key="6">
    <source>
        <dbReference type="ARBA" id="ARBA00022826"/>
    </source>
</evidence>
<dbReference type="GO" id="GO:0008076">
    <property type="term" value="C:voltage-gated potassium channel complex"/>
    <property type="evidence" value="ECO:0007669"/>
    <property type="project" value="InterPro"/>
</dbReference>
<dbReference type="InterPro" id="IPR003131">
    <property type="entry name" value="T1-type_BTB"/>
</dbReference>
<keyword evidence="12" id="KW-0407">Ion channel</keyword>
<dbReference type="SMART" id="SM00225">
    <property type="entry name" value="BTB"/>
    <property type="match status" value="1"/>
</dbReference>
<dbReference type="Gene3D" id="1.10.287.70">
    <property type="match status" value="1"/>
</dbReference>